<proteinExistence type="inferred from homology"/>
<feature type="domain" description="YknX-like C-terminal permuted SH3-like" evidence="5">
    <location>
        <begin position="290"/>
        <end position="357"/>
    </location>
</feature>
<feature type="domain" description="Multidrug resistance protein MdtA-like beta-barrel" evidence="4">
    <location>
        <begin position="203"/>
        <end position="273"/>
    </location>
</feature>
<sequence length="362" mass="40423">MKTKNLIWCSLALICTWSCSKNQQNKNKSHKEVPVYVVKQKDTLVTNQFVTDIQAKRNVEIRSRLSGIIQKIYVNEGQFVKKGQALFKINDAELQVELLKATAGLKQATADVRIAEVELKQVKSLHDKKFVADNELELAKAKLSSARAKYAFADAEKKAVLQKINFSTVTAPFDGVLDIIPHKDGSLVTNGTLLTTLSQLDEVYAYFSIPENQYFELLAHDKLGKHQKIELTLPNGAAYKFSGSLKSAESEIDRATGSIRYKVLFPNPNHLIKHGASGKLSISEVQNNAMMIPQKATFSIQDKTYIFKVDKNNKVKMTNIKVGTALKDSYLVESGLKKGDLIIYEGTQSVKDGDQIKIKNRL</sequence>
<dbReference type="RefSeq" id="WP_072884092.1">
    <property type="nucleotide sequence ID" value="NZ_FQVO01000004.1"/>
</dbReference>
<reference evidence="7" key="1">
    <citation type="submission" date="2016-11" db="EMBL/GenBank/DDBJ databases">
        <authorList>
            <person name="Varghese N."/>
            <person name="Submissions S."/>
        </authorList>
    </citation>
    <scope>NUCLEOTIDE SEQUENCE [LARGE SCALE GENOMIC DNA]</scope>
    <source>
        <strain evidence="7">DSM 26898</strain>
    </source>
</reference>
<keyword evidence="7" id="KW-1185">Reference proteome</keyword>
<dbReference type="Gene3D" id="2.40.420.20">
    <property type="match status" value="1"/>
</dbReference>
<dbReference type="PANTHER" id="PTHR30158">
    <property type="entry name" value="ACRA/E-RELATED COMPONENT OF DRUG EFFLUX TRANSPORTER"/>
    <property type="match status" value="1"/>
</dbReference>
<dbReference type="Proteomes" id="UP000184236">
    <property type="component" value="Unassembled WGS sequence"/>
</dbReference>
<evidence type="ECO:0000259" key="5">
    <source>
        <dbReference type="Pfam" id="PF25989"/>
    </source>
</evidence>
<dbReference type="InterPro" id="IPR058626">
    <property type="entry name" value="MdtA-like_b-barrel"/>
</dbReference>
<dbReference type="InterPro" id="IPR006143">
    <property type="entry name" value="RND_pump_MFP"/>
</dbReference>
<dbReference type="Pfam" id="PF25917">
    <property type="entry name" value="BSH_RND"/>
    <property type="match status" value="1"/>
</dbReference>
<accession>A0A1M4W9I8</accession>
<dbReference type="NCBIfam" id="TIGR01730">
    <property type="entry name" value="RND_mfp"/>
    <property type="match status" value="1"/>
</dbReference>
<dbReference type="STRING" id="1302685.SAMN05444408_10475"/>
<dbReference type="Gene3D" id="2.40.50.100">
    <property type="match status" value="1"/>
</dbReference>
<dbReference type="GO" id="GO:0046677">
    <property type="term" value="P:response to antibiotic"/>
    <property type="evidence" value="ECO:0007669"/>
    <property type="project" value="TreeGrafter"/>
</dbReference>
<name>A0A1M4W9I8_9FLAO</name>
<dbReference type="Pfam" id="PF25989">
    <property type="entry name" value="YknX_C"/>
    <property type="match status" value="1"/>
</dbReference>
<evidence type="ECO:0000256" key="1">
    <source>
        <dbReference type="ARBA" id="ARBA00009477"/>
    </source>
</evidence>
<dbReference type="GO" id="GO:0030313">
    <property type="term" value="C:cell envelope"/>
    <property type="evidence" value="ECO:0007669"/>
    <property type="project" value="UniProtKB-SubCell"/>
</dbReference>
<feature type="coiled-coil region" evidence="2">
    <location>
        <begin position="105"/>
        <end position="156"/>
    </location>
</feature>
<dbReference type="Pfam" id="PF25944">
    <property type="entry name" value="Beta-barrel_RND"/>
    <property type="match status" value="1"/>
</dbReference>
<dbReference type="OrthoDB" id="9801814at2"/>
<evidence type="ECO:0000313" key="6">
    <source>
        <dbReference type="EMBL" id="SHE77928.1"/>
    </source>
</evidence>
<dbReference type="Gene3D" id="2.40.30.170">
    <property type="match status" value="1"/>
</dbReference>
<protein>
    <submittedName>
        <fullName evidence="6">Membrane fusion protein, multidrug efflux system</fullName>
    </submittedName>
</protein>
<feature type="domain" description="Multidrug resistance protein MdtA-like barrel-sandwich hybrid" evidence="3">
    <location>
        <begin position="57"/>
        <end position="192"/>
    </location>
</feature>
<dbReference type="AlphaFoldDB" id="A0A1M4W9I8"/>
<dbReference type="Gene3D" id="1.10.287.470">
    <property type="entry name" value="Helix hairpin bin"/>
    <property type="match status" value="1"/>
</dbReference>
<dbReference type="EMBL" id="FQVO01000004">
    <property type="protein sequence ID" value="SHE77928.1"/>
    <property type="molecule type" value="Genomic_DNA"/>
</dbReference>
<comment type="similarity">
    <text evidence="1">Belongs to the membrane fusion protein (MFP) (TC 8.A.1) family.</text>
</comment>
<gene>
    <name evidence="6" type="ORF">SAMN05444408_10475</name>
</gene>
<evidence type="ECO:0000313" key="7">
    <source>
        <dbReference type="Proteomes" id="UP000184236"/>
    </source>
</evidence>
<keyword evidence="2" id="KW-0175">Coiled coil</keyword>
<organism evidence="6 7">
    <name type="scientific">Chryseobacterium takakiae</name>
    <dbReference type="NCBI Taxonomy" id="1302685"/>
    <lineage>
        <taxon>Bacteria</taxon>
        <taxon>Pseudomonadati</taxon>
        <taxon>Bacteroidota</taxon>
        <taxon>Flavobacteriia</taxon>
        <taxon>Flavobacteriales</taxon>
        <taxon>Weeksellaceae</taxon>
        <taxon>Chryseobacterium group</taxon>
        <taxon>Chryseobacterium</taxon>
    </lineage>
</organism>
<evidence type="ECO:0000259" key="4">
    <source>
        <dbReference type="Pfam" id="PF25944"/>
    </source>
</evidence>
<dbReference type="PANTHER" id="PTHR30158:SF23">
    <property type="entry name" value="MULTIDRUG RESISTANCE PROTEIN MEXA"/>
    <property type="match status" value="1"/>
</dbReference>
<dbReference type="GO" id="GO:0022857">
    <property type="term" value="F:transmembrane transporter activity"/>
    <property type="evidence" value="ECO:0007669"/>
    <property type="project" value="InterPro"/>
</dbReference>
<evidence type="ECO:0000256" key="2">
    <source>
        <dbReference type="SAM" id="Coils"/>
    </source>
</evidence>
<dbReference type="SUPFAM" id="SSF111369">
    <property type="entry name" value="HlyD-like secretion proteins"/>
    <property type="match status" value="1"/>
</dbReference>
<dbReference type="InterPro" id="IPR058625">
    <property type="entry name" value="MdtA-like_BSH"/>
</dbReference>
<evidence type="ECO:0000259" key="3">
    <source>
        <dbReference type="Pfam" id="PF25917"/>
    </source>
</evidence>
<dbReference type="GO" id="GO:0005886">
    <property type="term" value="C:plasma membrane"/>
    <property type="evidence" value="ECO:0007669"/>
    <property type="project" value="TreeGrafter"/>
</dbReference>
<dbReference type="InterPro" id="IPR058637">
    <property type="entry name" value="YknX-like_C"/>
</dbReference>